<keyword evidence="2" id="KW-1003">Cell membrane</keyword>
<comment type="similarity">
    <text evidence="6">Belongs to the exbB/tolQ family.</text>
</comment>
<gene>
    <name evidence="11" type="primary">ttpC</name>
    <name evidence="11" type="ORF">GCM10011309_00670</name>
</gene>
<evidence type="ECO:0000256" key="5">
    <source>
        <dbReference type="ARBA" id="ARBA00023136"/>
    </source>
</evidence>
<keyword evidence="12" id="KW-1185">Reference proteome</keyword>
<keyword evidence="6" id="KW-0653">Protein transport</keyword>
<keyword evidence="11" id="KW-0969">Cilium</keyword>
<keyword evidence="5 8" id="KW-0472">Membrane</keyword>
<feature type="transmembrane region" description="Helical" evidence="8">
    <location>
        <begin position="291"/>
        <end position="312"/>
    </location>
</feature>
<keyword evidence="3 8" id="KW-0812">Transmembrane</keyword>
<comment type="caution">
    <text evidence="11">The sequence shown here is derived from an EMBL/GenBank/DDBJ whole genome shotgun (WGS) entry which is preliminary data.</text>
</comment>
<evidence type="ECO:0000259" key="10">
    <source>
        <dbReference type="Pfam" id="PF01618"/>
    </source>
</evidence>
<evidence type="ECO:0000256" key="9">
    <source>
        <dbReference type="SAM" id="SignalP"/>
    </source>
</evidence>
<dbReference type="AlphaFoldDB" id="A0A918K9E3"/>
<proteinExistence type="inferred from homology"/>
<keyword evidence="7" id="KW-0175">Coiled coil</keyword>
<feature type="coiled-coil region" evidence="7">
    <location>
        <begin position="31"/>
        <end position="111"/>
    </location>
</feature>
<keyword evidence="11" id="KW-0282">Flagellum</keyword>
<feature type="signal peptide" evidence="9">
    <location>
        <begin position="1"/>
        <end position="29"/>
    </location>
</feature>
<dbReference type="EMBL" id="BMYV01000001">
    <property type="protein sequence ID" value="GGX55859.1"/>
    <property type="molecule type" value="Genomic_DNA"/>
</dbReference>
<dbReference type="PANTHER" id="PTHR30625:SF11">
    <property type="entry name" value="MOTA_TOLQ_EXBB PROTON CHANNEL DOMAIN-CONTAINING PROTEIN"/>
    <property type="match status" value="1"/>
</dbReference>
<reference evidence="11 12" key="1">
    <citation type="journal article" date="2014" name="Int. J. Syst. Evol. Microbiol.">
        <title>Complete genome sequence of Corynebacterium casei LMG S-19264T (=DSM 44701T), isolated from a smear-ripened cheese.</title>
        <authorList>
            <consortium name="US DOE Joint Genome Institute (JGI-PGF)"/>
            <person name="Walter F."/>
            <person name="Albersmeier A."/>
            <person name="Kalinowski J."/>
            <person name="Ruckert C."/>
        </authorList>
    </citation>
    <scope>NUCLEOTIDE SEQUENCE [LARGE SCALE GENOMIC DNA]</scope>
    <source>
        <strain evidence="11 12">KCTC 23968</strain>
    </source>
</reference>
<evidence type="ECO:0000256" key="7">
    <source>
        <dbReference type="SAM" id="Coils"/>
    </source>
</evidence>
<feature type="transmembrane region" description="Helical" evidence="8">
    <location>
        <begin position="374"/>
        <end position="396"/>
    </location>
</feature>
<keyword evidence="6" id="KW-0813">Transport</keyword>
<evidence type="ECO:0000256" key="3">
    <source>
        <dbReference type="ARBA" id="ARBA00022692"/>
    </source>
</evidence>
<dbReference type="Proteomes" id="UP000600865">
    <property type="component" value="Unassembled WGS sequence"/>
</dbReference>
<keyword evidence="4 8" id="KW-1133">Transmembrane helix</keyword>
<keyword evidence="9" id="KW-0732">Signal</keyword>
<organism evidence="11 12">
    <name type="scientific">Litorimonas cladophorae</name>
    <dbReference type="NCBI Taxonomy" id="1220491"/>
    <lineage>
        <taxon>Bacteria</taxon>
        <taxon>Pseudomonadati</taxon>
        <taxon>Pseudomonadota</taxon>
        <taxon>Alphaproteobacteria</taxon>
        <taxon>Maricaulales</taxon>
        <taxon>Robiginitomaculaceae</taxon>
    </lineage>
</organism>
<dbReference type="GO" id="GO:0017038">
    <property type="term" value="P:protein import"/>
    <property type="evidence" value="ECO:0007669"/>
    <property type="project" value="TreeGrafter"/>
</dbReference>
<accession>A0A918K9E3</accession>
<dbReference type="GO" id="GO:0005886">
    <property type="term" value="C:plasma membrane"/>
    <property type="evidence" value="ECO:0007669"/>
    <property type="project" value="UniProtKB-SubCell"/>
</dbReference>
<dbReference type="Pfam" id="PF01618">
    <property type="entry name" value="MotA_ExbB"/>
    <property type="match status" value="1"/>
</dbReference>
<dbReference type="InterPro" id="IPR002898">
    <property type="entry name" value="MotA_ExbB_proton_chnl"/>
</dbReference>
<dbReference type="InterPro" id="IPR017270">
    <property type="entry name" value="MotA/TolQ/ExbB-rel"/>
</dbReference>
<feature type="chain" id="PRO_5037042585" evidence="9">
    <location>
        <begin position="30"/>
        <end position="471"/>
    </location>
</feature>
<sequence>MSVKMKFISKVTATVFGSALLLSAVPAAAQINSVDALLNDIRQNASKVEAENRQREAEFRQRADQQTSLLSAAQAELRQLEARAATVERSFASNRTQISNLEEELRAAQGDFGEVFGLARSKAGEFKALLDNSLITAQYPKRTSVLGSIAESKALPSAEELNSIWTTMLGEIKAQRQVAEFDAPVANVDDGAVQKVTRVGPFSVFTSAGAEFLDYSARTAESAKDAPLLTKLPKQPGGPISAAASKVASASAGSLVYAPLDPTRGELLKSFERVPSFYERHWVQGGNIGKFIILMAFFGVLFGLFNIVRLFLAKMAINGQKRKAQPSKSNALGRVMMAYEGAQNKDADTVELKLDEAILRESPKFEFGLNILKLLAGVAPLLGLLGTVTGMIQTFQAMMIYGTGDPQLMAGGISVALVTTMLGLYAAIPLLVLHSFCSSMARSIQGTLEEQSAGIVARHVETRGLGTGSVA</sequence>
<evidence type="ECO:0000313" key="12">
    <source>
        <dbReference type="Proteomes" id="UP000600865"/>
    </source>
</evidence>
<name>A0A918K9E3_9PROT</name>
<evidence type="ECO:0000256" key="4">
    <source>
        <dbReference type="ARBA" id="ARBA00022989"/>
    </source>
</evidence>
<feature type="transmembrane region" description="Helical" evidence="8">
    <location>
        <begin position="408"/>
        <end position="433"/>
    </location>
</feature>
<evidence type="ECO:0000256" key="8">
    <source>
        <dbReference type="SAM" id="Phobius"/>
    </source>
</evidence>
<evidence type="ECO:0000256" key="1">
    <source>
        <dbReference type="ARBA" id="ARBA00004651"/>
    </source>
</evidence>
<dbReference type="InterPro" id="IPR050790">
    <property type="entry name" value="ExbB/TolQ_transport"/>
</dbReference>
<dbReference type="PANTHER" id="PTHR30625">
    <property type="entry name" value="PROTEIN TOLQ"/>
    <property type="match status" value="1"/>
</dbReference>
<comment type="subcellular location">
    <subcellularLocation>
        <location evidence="1">Cell membrane</location>
        <topology evidence="1">Multi-pass membrane protein</topology>
    </subcellularLocation>
    <subcellularLocation>
        <location evidence="6">Membrane</location>
        <topology evidence="6">Multi-pass membrane protein</topology>
    </subcellularLocation>
</comment>
<evidence type="ECO:0000313" key="11">
    <source>
        <dbReference type="EMBL" id="GGX55859.1"/>
    </source>
</evidence>
<keyword evidence="11" id="KW-0966">Cell projection</keyword>
<evidence type="ECO:0000256" key="6">
    <source>
        <dbReference type="RuleBase" id="RU004057"/>
    </source>
</evidence>
<feature type="domain" description="MotA/TolQ/ExbB proton channel" evidence="10">
    <location>
        <begin position="340"/>
        <end position="448"/>
    </location>
</feature>
<evidence type="ECO:0000256" key="2">
    <source>
        <dbReference type="ARBA" id="ARBA00022475"/>
    </source>
</evidence>
<protein>
    <submittedName>
        <fullName evidence="11">Flagellar motor protein MotA</fullName>
    </submittedName>
</protein>
<dbReference type="PIRSF" id="PIRSF037714">
    <property type="entry name" value="TolR"/>
    <property type="match status" value="1"/>
</dbReference>